<evidence type="ECO:0000256" key="2">
    <source>
        <dbReference type="ARBA" id="ARBA00023004"/>
    </source>
</evidence>
<protein>
    <recommendedName>
        <fullName evidence="4">4Fe-4S ferredoxin-type domain-containing protein</fullName>
    </recommendedName>
</protein>
<dbReference type="GO" id="GO:0046872">
    <property type="term" value="F:metal ion binding"/>
    <property type="evidence" value="ECO:0007669"/>
    <property type="project" value="UniProtKB-KW"/>
</dbReference>
<dbReference type="AlphaFoldDB" id="R9KXK7"/>
<evidence type="ECO:0000256" key="1">
    <source>
        <dbReference type="ARBA" id="ARBA00022723"/>
    </source>
</evidence>
<keyword evidence="3" id="KW-0411">Iron-sulfur</keyword>
<dbReference type="Proteomes" id="UP000014204">
    <property type="component" value="Unassembled WGS sequence"/>
</dbReference>
<dbReference type="EMBL" id="ASSY01000008">
    <property type="protein sequence ID" value="EOS51033.1"/>
    <property type="molecule type" value="Genomic_DNA"/>
</dbReference>
<keyword evidence="1" id="KW-0479">Metal-binding</keyword>
<dbReference type="InterPro" id="IPR017896">
    <property type="entry name" value="4Fe4S_Fe-S-bd"/>
</dbReference>
<dbReference type="SUPFAM" id="SSF54862">
    <property type="entry name" value="4Fe-4S ferredoxins"/>
    <property type="match status" value="2"/>
</dbReference>
<dbReference type="PANTHER" id="PTHR43122:SF1">
    <property type="entry name" value="IRON-SULFUR-BINDING PROTEIN"/>
    <property type="match status" value="1"/>
</dbReference>
<dbReference type="Pfam" id="PF00037">
    <property type="entry name" value="Fer4"/>
    <property type="match status" value="1"/>
</dbReference>
<dbReference type="InterPro" id="IPR017900">
    <property type="entry name" value="4Fe4S_Fe_S_CS"/>
</dbReference>
<sequence>MVEKIDAAAHRHVGAAFEAVDGEAIRVHRERCAKVRNRNVECLKCAAACTSGCIALVDGELVLDAAQCVGCGTCATVCPTCALEALNPSDAELKAACLSAVRDGEAVIACSQARAALGDRLAPGACASVVCAGRVDESLLAALAAEGVSRATVLCGRCDRCAQRHGLEVAELVAETARVLLGAWGSSMDIVVTDEVPEGVLAGGVSAEAARAACDVFFAEERACEPIRAGKGSAGLADAADSGEVAAPPAGTVCAAEPSISPDAACAAAPGASAPSASVSLSSPEAEAADVTAGPGMRFYWNSGHTRKVAAHSLHVMRDGTLPHFVPDRRERLLDALAALGEPTASSVECRLAGAVVIDATRCDSCRMCATFCPTGAIRKFDDADGAIGVEHAPSDCVKCRSCQDVCRNDAITVIDTVPTRWLLGGETHRYTMTPRAVALTDNPHQILDTFRQTFNGDIFER</sequence>
<dbReference type="PROSITE" id="PS00198">
    <property type="entry name" value="4FE4S_FER_1"/>
    <property type="match status" value="2"/>
</dbReference>
<keyword evidence="6" id="KW-1185">Reference proteome</keyword>
<dbReference type="eggNOG" id="COG1143">
    <property type="taxonomic scope" value="Bacteria"/>
</dbReference>
<dbReference type="STRING" id="1235794.C811_01451"/>
<name>R9KXK7_9ACTN</name>
<dbReference type="PATRIC" id="fig|1235794.3.peg.1435"/>
<evidence type="ECO:0000256" key="3">
    <source>
        <dbReference type="ARBA" id="ARBA00023014"/>
    </source>
</evidence>
<dbReference type="eggNOG" id="COG2221">
    <property type="taxonomic scope" value="Bacteria"/>
</dbReference>
<feature type="domain" description="4Fe-4S ferredoxin-type" evidence="4">
    <location>
        <begin position="59"/>
        <end position="88"/>
    </location>
</feature>
<dbReference type="RefSeq" id="WP_016309652.1">
    <property type="nucleotide sequence ID" value="NZ_KE159646.1"/>
</dbReference>
<evidence type="ECO:0000313" key="5">
    <source>
        <dbReference type="EMBL" id="EOS51033.1"/>
    </source>
</evidence>
<keyword evidence="2" id="KW-0408">Iron</keyword>
<feature type="domain" description="4Fe-4S ferredoxin-type" evidence="4">
    <location>
        <begin position="388"/>
        <end position="417"/>
    </location>
</feature>
<organism evidence="5 6">
    <name type="scientific">Adlercreutzia caecimuris B7</name>
    <dbReference type="NCBI Taxonomy" id="1235794"/>
    <lineage>
        <taxon>Bacteria</taxon>
        <taxon>Bacillati</taxon>
        <taxon>Actinomycetota</taxon>
        <taxon>Coriobacteriia</taxon>
        <taxon>Eggerthellales</taxon>
        <taxon>Eggerthellaceae</taxon>
        <taxon>Adlercreutzia</taxon>
    </lineage>
</organism>
<feature type="domain" description="4Fe-4S ferredoxin-type" evidence="4">
    <location>
        <begin position="354"/>
        <end position="383"/>
    </location>
</feature>
<dbReference type="Gene3D" id="3.30.70.20">
    <property type="match status" value="2"/>
</dbReference>
<reference evidence="5 6" key="1">
    <citation type="submission" date="2013-04" db="EMBL/GenBank/DDBJ databases">
        <title>The Genome Sequence of Enterorhabdus caecimuris B7.</title>
        <authorList>
            <consortium name="The Broad Institute Genomics Platform"/>
            <consortium name="The Broad Institute Genome Sequencing Center for Infectious Disease"/>
            <person name="Earl A."/>
            <person name="Xavier R."/>
            <person name="Elson C."/>
            <person name="Duck W."/>
            <person name="Walker B."/>
            <person name="Young S."/>
            <person name="Zeng Q."/>
            <person name="Gargeya S."/>
            <person name="Fitzgerald M."/>
            <person name="Haas B."/>
            <person name="Abouelleil A."/>
            <person name="Allen A.W."/>
            <person name="Alvarado L."/>
            <person name="Arachchi H.M."/>
            <person name="Berlin A.M."/>
            <person name="Chapman S.B."/>
            <person name="Gainer-Dewar J."/>
            <person name="Goldberg J."/>
            <person name="Griggs A."/>
            <person name="Gujja S."/>
            <person name="Hansen M."/>
            <person name="Howarth C."/>
            <person name="Imamovic A."/>
            <person name="Ireland A."/>
            <person name="Larimer J."/>
            <person name="McCowan C."/>
            <person name="Murphy C."/>
            <person name="Pearson M."/>
            <person name="Poon T.W."/>
            <person name="Priest M."/>
            <person name="Roberts A."/>
            <person name="Saif S."/>
            <person name="Shea T."/>
            <person name="Sisk P."/>
            <person name="Sykes S."/>
            <person name="Wortman J."/>
            <person name="Nusbaum C."/>
            <person name="Birren B."/>
        </authorList>
    </citation>
    <scope>NUCLEOTIDE SEQUENCE [LARGE SCALE GENOMIC DNA]</scope>
    <source>
        <strain evidence="5 6">B7</strain>
    </source>
</reference>
<evidence type="ECO:0000313" key="6">
    <source>
        <dbReference type="Proteomes" id="UP000014204"/>
    </source>
</evidence>
<dbReference type="GeneID" id="82191975"/>
<dbReference type="HOGENOM" id="CLU_048087_3_0_11"/>
<evidence type="ECO:0000259" key="4">
    <source>
        <dbReference type="PROSITE" id="PS51379"/>
    </source>
</evidence>
<dbReference type="GO" id="GO:0051536">
    <property type="term" value="F:iron-sulfur cluster binding"/>
    <property type="evidence" value="ECO:0007669"/>
    <property type="project" value="UniProtKB-KW"/>
</dbReference>
<dbReference type="OrthoDB" id="6117400at2"/>
<comment type="caution">
    <text evidence="5">The sequence shown here is derived from an EMBL/GenBank/DDBJ whole genome shotgun (WGS) entry which is preliminary data.</text>
</comment>
<accession>R9KXK7</accession>
<dbReference type="PANTHER" id="PTHR43122">
    <property type="entry name" value="FERREDOXIN SUBUNIT OF PYRUVATE:FLAVODOXIN OXIDOREDUCTASE-RELATED"/>
    <property type="match status" value="1"/>
</dbReference>
<gene>
    <name evidence="5" type="ORF">C811_01451</name>
</gene>
<dbReference type="Pfam" id="PF12838">
    <property type="entry name" value="Fer4_7"/>
    <property type="match status" value="1"/>
</dbReference>
<proteinExistence type="predicted"/>
<dbReference type="PROSITE" id="PS51379">
    <property type="entry name" value="4FE4S_FER_2"/>
    <property type="match status" value="3"/>
</dbReference>